<evidence type="ECO:0000313" key="4">
    <source>
        <dbReference type="Proteomes" id="UP000241890"/>
    </source>
</evidence>
<accession>A0A2R5G129</accession>
<gene>
    <name evidence="3" type="ORF">FCC1311_009452</name>
</gene>
<feature type="transmembrane region" description="Helical" evidence="2">
    <location>
        <begin position="175"/>
        <end position="196"/>
    </location>
</feature>
<keyword evidence="2" id="KW-0472">Membrane</keyword>
<evidence type="ECO:0000256" key="2">
    <source>
        <dbReference type="SAM" id="Phobius"/>
    </source>
</evidence>
<evidence type="ECO:0000313" key="3">
    <source>
        <dbReference type="EMBL" id="GBG24727.1"/>
    </source>
</evidence>
<feature type="transmembrane region" description="Helical" evidence="2">
    <location>
        <begin position="454"/>
        <end position="477"/>
    </location>
</feature>
<organism evidence="3 4">
    <name type="scientific">Hondaea fermentalgiana</name>
    <dbReference type="NCBI Taxonomy" id="2315210"/>
    <lineage>
        <taxon>Eukaryota</taxon>
        <taxon>Sar</taxon>
        <taxon>Stramenopiles</taxon>
        <taxon>Bigyra</taxon>
        <taxon>Labyrinthulomycetes</taxon>
        <taxon>Thraustochytrida</taxon>
        <taxon>Thraustochytriidae</taxon>
        <taxon>Hondaea</taxon>
    </lineage>
</organism>
<feature type="transmembrane region" description="Helical" evidence="2">
    <location>
        <begin position="294"/>
        <end position="314"/>
    </location>
</feature>
<keyword evidence="4" id="KW-1185">Reference proteome</keyword>
<feature type="transmembrane region" description="Helical" evidence="2">
    <location>
        <begin position="498"/>
        <end position="517"/>
    </location>
</feature>
<keyword evidence="2" id="KW-1133">Transmembrane helix</keyword>
<feature type="transmembrane region" description="Helical" evidence="2">
    <location>
        <begin position="216"/>
        <end position="234"/>
    </location>
</feature>
<dbReference type="InParanoid" id="A0A2R5G129"/>
<feature type="compositionally biased region" description="Acidic residues" evidence="1">
    <location>
        <begin position="1013"/>
        <end position="1025"/>
    </location>
</feature>
<protein>
    <submittedName>
        <fullName evidence="3">Uncharacterized protein</fullName>
    </submittedName>
</protein>
<evidence type="ECO:0000256" key="1">
    <source>
        <dbReference type="SAM" id="MobiDB-lite"/>
    </source>
</evidence>
<proteinExistence type="predicted"/>
<sequence length="2353" mass="256912">MQGLTRRVSASVYKVAPGRIVRSAPAPQRHVPNDEEVEEYLENMRHIPPEKTGGKTAEARVRRLSKEQQSFRSRLLETSTPLTIAREHILKRWTHAYLVLKLALTALLAILLITFGFLGAKAAEENEVDQFAFKIMTTFGFLILFSSLLGIYGAGRVKRDLLKDDDGMGTPGQQMLEIFFHVSFAFNVMALPIAMAILTDRDAFLNDGAFGDMERYATAGASIILIVSIIMMLAMRRTIQIVTMYEMAHSFLESFSTLLVGVGVIGLLVAFSLLEFGQGLEDDSVNASIMTVLYVFISLCAMLIVLSVLGYGAALIEHIGMLKLHLASMAVLSVCIFAVIIAFASTDVENIILSNCRSILQIMAEEWWQSVVACEKYGGSAMGAKIEIYDADTGSYSYVSSGVGTSAQCPLLNQTAFAWEYYVAANASSTVFEGCLNEACCQVLANHLLQHITMIVYGSIALFLCCMIAVRADWWLIKNTPPQRATVKLISRRQARMLLGLIAVIIVAFIVTFAVFFNDTTTRIDPQAIADQLALQAFNSSDSSTVVAEEIHLCTNGIMDGNETGIDCGGSVAVGGCQARCAVGRGCTSDSDCISGKCNSTSLVCRRETAWEQCNNGVRDGAETGVDCGGGTCRSLLLKMIDAGEIDEADEEADVNFLCSLREACSVDSDCASKYCDAGKCASCQDNRKNTDEGDVDCGSPRCIEYYETYPEASPDMFVANGTSPAADEDGLCLDGRTCTSPSQCSSGVCSEEYGVCVSCSNGIQDGDETGIDCGGKVCQRRCAVGEGCRQQYDCRTQRCTSNCSAGVCGDGVCESLFSESDLLNADLPDLASYTAISIDCTDGERSSHETDIDCGGTLCPSIGLTCEDGQSCTSHGDCSSALCYGGECVSCENGIQDGQETDIDCGGAVCSKRCARDKSCVEDNDCRDGYFCWTNETYQYTLEMLAEQNLTDLLDDLELPEDVNTCQRVSNLTSEAQESAALSDGLTLDDCFVPAYEDSGPEQAAAQGNESNVDEDISDEESQTAEDSGASARRRLSRRNRHSRRLTWGRQSSSGTYLYSFWPYFCKVVSSYTTEDDIRFEVEKLNDASVEVVADNEIVVTRSYGSGTPDIQIYPSSCSVSLVDGVTITRTDSVSWLCKWLDLPSIRFVSLDISSTTTLQGSVVDVNGNPIENAYVRFWSSRKGSCTDSDARPQSCDDTACNVFDSVYSSCSKDNADCCTWTEDEDLLVTSCTDGDASTTPLVDSTSDDGSFYVSIPTLDASSEAGGKFRLTYTVTHDEYMPSQGNLVIANLGDSVSLSNIQLTARPLTACSCASFEGSASNSETKLCKNPVTAACALPGNDNSCASYTDREACDNTITAAPTSAPTAKPTALSLAKGNIVESSLITGSNYIVEFTIQLHAVHSDWRNVLFRGNSWNERSPAIWIYPDTPRLHIRFSTSYDFNEGCDPANLLTYDQEYLVRIEVYLNTVEVYIDNVLSCSAALWGTLANTDVPLPLYVSSPDYEAASCTVGNLSFSEITDRPVPSPTPEIPRLTPGTIVDTLSLTRNWQFDMRITVYDTTSSWANVLHFGNDKWSERIWILWLVPGTTRLSVKVNTITSPDSGCESPQALTIGQTYDVHVEVFETRLELHIDGTLSCYRELLDANHASTGENLYVSGPWYTGAPVEVEDLTWSDITDRPTPPPTTIPQLTQGDWSQMVALEANWFLEFKVTLFAKTSDWSSVLHLGDENYNRGPGIWFYPGSSRLHVRTSLVDSRNAGCDPGEHLELGREYHVRLEFLGYTLSVYYDETAVCTQTFLSPFHVRGAQRLYISDPWYTPAKATVTDVAFGALANEATPAPTVALLPSGNKLFDVTLSTSWQLNFDLVVHQKRTVIAELIHVGNNAQERGPVVGLMPYSSALQIRVSTTEFWNDGCNTKRELELGRAYAVQVQLYAQEFFVKVDGVTLCRVSLSAPMIDFGSLPVWSASSWATPAYAQVSNVNFQDTPCDVCDEATIRVRCDNYFRFRQYEMVDGDYALVTTEHASGVYDFQDWRQTWTRTVSVTPDTRFEFECYDVGVVGGFAATVETCGETFRTDENVVYSSGNRPFEFFVNPDKTDASDTSLVYIAIGQGRWGSTTYGTAPLVDSSVMWVWNQEIWNTMTFGFNMAFDISNYKSDTITNANADADADACADGCTDNVADTSAHISAHTFPNERADIRAIGRADCFTHAKSYTADTIAHRFAFRIPYTRSYASDFGAHPGPNEELPHGRSHGCANEVANVGPNAPNHGTDAIAFIKSNDGTHAADHGAHRRANKISHGRAYCETYIVSHRNPNIVTNAGADGETYRGSYVGTNSISYACMRRNEPAALRCGAL</sequence>
<keyword evidence="2" id="KW-0812">Transmembrane</keyword>
<feature type="transmembrane region" description="Helical" evidence="2">
    <location>
        <begin position="96"/>
        <end position="119"/>
    </location>
</feature>
<name>A0A2R5G129_9STRA</name>
<feature type="transmembrane region" description="Helical" evidence="2">
    <location>
        <begin position="326"/>
        <end position="345"/>
    </location>
</feature>
<dbReference type="OrthoDB" id="205771at2759"/>
<reference evidence="3 4" key="1">
    <citation type="submission" date="2017-12" db="EMBL/GenBank/DDBJ databases">
        <title>Sequencing, de novo assembly and annotation of complete genome of a new Thraustochytrid species, strain FCC1311.</title>
        <authorList>
            <person name="Sedici K."/>
            <person name="Godart F."/>
            <person name="Aiese Cigliano R."/>
            <person name="Sanseverino W."/>
            <person name="Barakat M."/>
            <person name="Ortet P."/>
            <person name="Marechal E."/>
            <person name="Cagnac O."/>
            <person name="Amato A."/>
        </authorList>
    </citation>
    <scope>NUCLEOTIDE SEQUENCE [LARGE SCALE GENOMIC DNA]</scope>
</reference>
<dbReference type="Proteomes" id="UP000241890">
    <property type="component" value="Unassembled WGS sequence"/>
</dbReference>
<feature type="region of interest" description="Disordered" evidence="1">
    <location>
        <begin position="1000"/>
        <end position="1039"/>
    </location>
</feature>
<comment type="caution">
    <text evidence="3">The sequence shown here is derived from an EMBL/GenBank/DDBJ whole genome shotgun (WGS) entry which is preliminary data.</text>
</comment>
<feature type="transmembrane region" description="Helical" evidence="2">
    <location>
        <begin position="255"/>
        <end position="274"/>
    </location>
</feature>
<dbReference type="EMBL" id="BEYU01000008">
    <property type="protein sequence ID" value="GBG24727.1"/>
    <property type="molecule type" value="Genomic_DNA"/>
</dbReference>
<feature type="transmembrane region" description="Helical" evidence="2">
    <location>
        <begin position="131"/>
        <end position="154"/>
    </location>
</feature>